<name>A0A016TXU0_9BILA</name>
<sequence length="144" mass="15521">MRILVFGESPSEECTVTVGTLFGSIDSRGERSVVVDLIPKPTPPAPAHGCSLLTSPRVGRRHSCDVSNLSLASAPTNEVASTSLTGFAFLSCRSTAGYNTNVTRREPLSTVWIQTFVVTAINHAILANWIYGSAFKTDSHRRVK</sequence>
<evidence type="ECO:0000313" key="2">
    <source>
        <dbReference type="Proteomes" id="UP000024635"/>
    </source>
</evidence>
<reference evidence="2" key="1">
    <citation type="journal article" date="2015" name="Nat. Genet.">
        <title>The genome and transcriptome of the zoonotic hookworm Ancylostoma ceylanicum identify infection-specific gene families.</title>
        <authorList>
            <person name="Schwarz E.M."/>
            <person name="Hu Y."/>
            <person name="Antoshechkin I."/>
            <person name="Miller M.M."/>
            <person name="Sternberg P.W."/>
            <person name="Aroian R.V."/>
        </authorList>
    </citation>
    <scope>NUCLEOTIDE SEQUENCE</scope>
    <source>
        <strain evidence="2">HY135</strain>
    </source>
</reference>
<accession>A0A016TXU0</accession>
<evidence type="ECO:0000313" key="1">
    <source>
        <dbReference type="EMBL" id="EYC07879.1"/>
    </source>
</evidence>
<dbReference type="EMBL" id="JARK01001404">
    <property type="protein sequence ID" value="EYC07879.1"/>
    <property type="molecule type" value="Genomic_DNA"/>
</dbReference>
<organism evidence="1 2">
    <name type="scientific">Ancylostoma ceylanicum</name>
    <dbReference type="NCBI Taxonomy" id="53326"/>
    <lineage>
        <taxon>Eukaryota</taxon>
        <taxon>Metazoa</taxon>
        <taxon>Ecdysozoa</taxon>
        <taxon>Nematoda</taxon>
        <taxon>Chromadorea</taxon>
        <taxon>Rhabditida</taxon>
        <taxon>Rhabditina</taxon>
        <taxon>Rhabditomorpha</taxon>
        <taxon>Strongyloidea</taxon>
        <taxon>Ancylostomatidae</taxon>
        <taxon>Ancylostomatinae</taxon>
        <taxon>Ancylostoma</taxon>
    </lineage>
</organism>
<comment type="caution">
    <text evidence="1">The sequence shown here is derived from an EMBL/GenBank/DDBJ whole genome shotgun (WGS) entry which is preliminary data.</text>
</comment>
<gene>
    <name evidence="1" type="primary">Acey_s0068.g183</name>
    <name evidence="1" type="ORF">Y032_0068g183</name>
</gene>
<proteinExistence type="predicted"/>
<dbReference type="AlphaFoldDB" id="A0A016TXU0"/>
<protein>
    <submittedName>
        <fullName evidence="1">Uncharacterized protein</fullName>
    </submittedName>
</protein>
<dbReference type="Proteomes" id="UP000024635">
    <property type="component" value="Unassembled WGS sequence"/>
</dbReference>
<keyword evidence="2" id="KW-1185">Reference proteome</keyword>